<dbReference type="Pfam" id="PF00271">
    <property type="entry name" value="Helicase_C"/>
    <property type="match status" value="1"/>
</dbReference>
<dbReference type="AlphaFoldDB" id="A0A5K7ZMY5"/>
<dbReference type="SMART" id="SM00490">
    <property type="entry name" value="HELICc"/>
    <property type="match status" value="1"/>
</dbReference>
<evidence type="ECO:0000313" key="3">
    <source>
        <dbReference type="EMBL" id="BBO82471.1"/>
    </source>
</evidence>
<dbReference type="PANTHER" id="PTHR47396">
    <property type="entry name" value="TYPE I RESTRICTION ENZYME ECOKI R PROTEIN"/>
    <property type="match status" value="1"/>
</dbReference>
<dbReference type="Pfam" id="PF04851">
    <property type="entry name" value="ResIII"/>
    <property type="match status" value="1"/>
</dbReference>
<dbReference type="GO" id="GO:0003677">
    <property type="term" value="F:DNA binding"/>
    <property type="evidence" value="ECO:0007669"/>
    <property type="project" value="InterPro"/>
</dbReference>
<proteinExistence type="predicted"/>
<dbReference type="PANTHER" id="PTHR47396:SF1">
    <property type="entry name" value="ATP-DEPENDENT HELICASE IRC3-RELATED"/>
    <property type="match status" value="1"/>
</dbReference>
<organism evidence="3 4">
    <name type="scientific">Desulfosarcina ovata subsp. sediminis</name>
    <dbReference type="NCBI Taxonomy" id="885957"/>
    <lineage>
        <taxon>Bacteria</taxon>
        <taxon>Pseudomonadati</taxon>
        <taxon>Thermodesulfobacteriota</taxon>
        <taxon>Desulfobacteria</taxon>
        <taxon>Desulfobacterales</taxon>
        <taxon>Desulfosarcinaceae</taxon>
        <taxon>Desulfosarcina</taxon>
    </lineage>
</organism>
<dbReference type="InterPro" id="IPR014001">
    <property type="entry name" value="Helicase_ATP-bd"/>
</dbReference>
<gene>
    <name evidence="3" type="ORF">DSCO28_30370</name>
</gene>
<dbReference type="InterPro" id="IPR001650">
    <property type="entry name" value="Helicase_C-like"/>
</dbReference>
<evidence type="ECO:0000259" key="2">
    <source>
        <dbReference type="PROSITE" id="PS51194"/>
    </source>
</evidence>
<dbReference type="GO" id="GO:0016787">
    <property type="term" value="F:hydrolase activity"/>
    <property type="evidence" value="ECO:0007669"/>
    <property type="project" value="InterPro"/>
</dbReference>
<dbReference type="RefSeq" id="WP_155322932.1">
    <property type="nucleotide sequence ID" value="NZ_AP021876.1"/>
</dbReference>
<dbReference type="EMBL" id="AP021876">
    <property type="protein sequence ID" value="BBO82471.1"/>
    <property type="molecule type" value="Genomic_DNA"/>
</dbReference>
<dbReference type="InterPro" id="IPR027417">
    <property type="entry name" value="P-loop_NTPase"/>
</dbReference>
<dbReference type="InterPro" id="IPR006935">
    <property type="entry name" value="Helicase/UvrB_N"/>
</dbReference>
<protein>
    <recommendedName>
        <fullName evidence="5">Helicase</fullName>
    </recommendedName>
</protein>
<dbReference type="PROSITE" id="PS51194">
    <property type="entry name" value="HELICASE_CTER"/>
    <property type="match status" value="1"/>
</dbReference>
<evidence type="ECO:0000259" key="1">
    <source>
        <dbReference type="PROSITE" id="PS51192"/>
    </source>
</evidence>
<dbReference type="Gene3D" id="3.40.50.300">
    <property type="entry name" value="P-loop containing nucleotide triphosphate hydrolases"/>
    <property type="match status" value="2"/>
</dbReference>
<dbReference type="Proteomes" id="UP000425960">
    <property type="component" value="Chromosome"/>
</dbReference>
<dbReference type="PROSITE" id="PS51192">
    <property type="entry name" value="HELICASE_ATP_BIND_1"/>
    <property type="match status" value="1"/>
</dbReference>
<sequence>MRIRIDNRLRIADTPEALRTEICSRLTITNPKWTENERMGRFNGKTYRLLRFYESDGTGGLITPRGFAGQLVSICRGFSAPFEIDDHRRELPPVEFGFTGKLRSYQRDAVDDVLLKHFGTLTAPTGSGKTIIALAIIAQRRQPALVVVHTKELLTQWKERIQTFLGIPEEEIGVIGGGKKVVGSKITVATVQSLVKCAGEVAPYIGHIVVDECHRTPSKTFSDVVTGFDCKFMLGLSATPYRRDKLSRLIFWHLGDIQHRVDAERLVAEGSILQAEVITRETDFRPFSDPSAEYSKMLSELTQDDKRNHLIAGDIAQQAQEGNGICLALSDRKGHCEALQSILQNNHGIEAELLTGDTPHKDRQAIVERLNAGDVKVLVATGQLIGEGFDCKGLSTLFLATPVKFSGRLLQYVGRILRPGPGKQTPKVYDYIDRHVGPLVAAARARRRVYDQAA</sequence>
<dbReference type="InterPro" id="IPR050742">
    <property type="entry name" value="Helicase_Restrict-Modif_Enz"/>
</dbReference>
<evidence type="ECO:0008006" key="5">
    <source>
        <dbReference type="Google" id="ProtNLM"/>
    </source>
</evidence>
<dbReference type="GO" id="GO:0005524">
    <property type="term" value="F:ATP binding"/>
    <property type="evidence" value="ECO:0007669"/>
    <property type="project" value="InterPro"/>
</dbReference>
<name>A0A5K7ZMY5_9BACT</name>
<dbReference type="KEGG" id="dov:DSCO28_30370"/>
<dbReference type="CDD" id="cd18785">
    <property type="entry name" value="SF2_C"/>
    <property type="match status" value="1"/>
</dbReference>
<feature type="domain" description="Helicase ATP-binding" evidence="1">
    <location>
        <begin position="110"/>
        <end position="258"/>
    </location>
</feature>
<dbReference type="SUPFAM" id="SSF52540">
    <property type="entry name" value="P-loop containing nucleoside triphosphate hydrolases"/>
    <property type="match status" value="2"/>
</dbReference>
<accession>A0A5K7ZMY5</accession>
<dbReference type="GO" id="GO:0005829">
    <property type="term" value="C:cytosol"/>
    <property type="evidence" value="ECO:0007669"/>
    <property type="project" value="TreeGrafter"/>
</dbReference>
<dbReference type="CDD" id="cd17926">
    <property type="entry name" value="DEXHc_RE"/>
    <property type="match status" value="1"/>
</dbReference>
<reference evidence="3 4" key="1">
    <citation type="submission" date="2019-11" db="EMBL/GenBank/DDBJ databases">
        <title>Comparative genomics of hydrocarbon-degrading Desulfosarcina strains.</title>
        <authorList>
            <person name="Watanabe M."/>
            <person name="Kojima H."/>
            <person name="Fukui M."/>
        </authorList>
    </citation>
    <scope>NUCLEOTIDE SEQUENCE [LARGE SCALE GENOMIC DNA]</scope>
    <source>
        <strain evidence="3 4">28bB2T</strain>
    </source>
</reference>
<dbReference type="SMART" id="SM00487">
    <property type="entry name" value="DEXDc"/>
    <property type="match status" value="1"/>
</dbReference>
<evidence type="ECO:0000313" key="4">
    <source>
        <dbReference type="Proteomes" id="UP000425960"/>
    </source>
</evidence>
<feature type="domain" description="Helicase C-terminal" evidence="2">
    <location>
        <begin position="314"/>
        <end position="454"/>
    </location>
</feature>